<accession>A0AAU9IZY4</accession>
<dbReference type="Proteomes" id="UP001162131">
    <property type="component" value="Unassembled WGS sequence"/>
</dbReference>
<name>A0AAU9IZY4_9CILI</name>
<dbReference type="EMBL" id="CAJZBQ010000013">
    <property type="protein sequence ID" value="CAG9315086.1"/>
    <property type="molecule type" value="Genomic_DNA"/>
</dbReference>
<evidence type="ECO:0000313" key="1">
    <source>
        <dbReference type="EMBL" id="CAG9315086.1"/>
    </source>
</evidence>
<gene>
    <name evidence="1" type="ORF">BSTOLATCC_MIC12861</name>
</gene>
<protein>
    <submittedName>
        <fullName evidence="1">Uncharacterized protein</fullName>
    </submittedName>
</protein>
<dbReference type="AlphaFoldDB" id="A0AAU9IZY4"/>
<proteinExistence type="predicted"/>
<comment type="caution">
    <text evidence="1">The sequence shown here is derived from an EMBL/GenBank/DDBJ whole genome shotgun (WGS) entry which is preliminary data.</text>
</comment>
<reference evidence="1" key="1">
    <citation type="submission" date="2021-09" db="EMBL/GenBank/DDBJ databases">
        <authorList>
            <consortium name="AG Swart"/>
            <person name="Singh M."/>
            <person name="Singh A."/>
            <person name="Seah K."/>
            <person name="Emmerich C."/>
        </authorList>
    </citation>
    <scope>NUCLEOTIDE SEQUENCE</scope>
    <source>
        <strain evidence="1">ATCC30299</strain>
    </source>
</reference>
<evidence type="ECO:0000313" key="2">
    <source>
        <dbReference type="Proteomes" id="UP001162131"/>
    </source>
</evidence>
<sequence>MFIAQINYPKHFRSHEFIICITSKCNLDAIDNYSILSNVIYLDLWEKKLIKPHYKDNANFWPFYQFRIRNNKLKHKLR</sequence>
<keyword evidence="2" id="KW-1185">Reference proteome</keyword>
<organism evidence="1 2">
    <name type="scientific">Blepharisma stoltei</name>
    <dbReference type="NCBI Taxonomy" id="1481888"/>
    <lineage>
        <taxon>Eukaryota</taxon>
        <taxon>Sar</taxon>
        <taxon>Alveolata</taxon>
        <taxon>Ciliophora</taxon>
        <taxon>Postciliodesmatophora</taxon>
        <taxon>Heterotrichea</taxon>
        <taxon>Heterotrichida</taxon>
        <taxon>Blepharismidae</taxon>
        <taxon>Blepharisma</taxon>
    </lineage>
</organism>